<dbReference type="EMBL" id="BGZK01000579">
    <property type="protein sequence ID" value="GBP51326.1"/>
    <property type="molecule type" value="Genomic_DNA"/>
</dbReference>
<gene>
    <name evidence="2" type="primary">SETMAR</name>
    <name evidence="2" type="ORF">EVAR_34112_1</name>
</gene>
<dbReference type="InterPro" id="IPR036397">
    <property type="entry name" value="RNaseH_sf"/>
</dbReference>
<name>A0A4C1WIP0_EUMVA</name>
<feature type="region of interest" description="Disordered" evidence="1">
    <location>
        <begin position="21"/>
        <end position="49"/>
    </location>
</feature>
<keyword evidence="2" id="KW-0808">Transferase</keyword>
<dbReference type="GO" id="GO:0032259">
    <property type="term" value="P:methylation"/>
    <property type="evidence" value="ECO:0007669"/>
    <property type="project" value="UniProtKB-KW"/>
</dbReference>
<dbReference type="GO" id="GO:0008168">
    <property type="term" value="F:methyltransferase activity"/>
    <property type="evidence" value="ECO:0007669"/>
    <property type="project" value="UniProtKB-KW"/>
</dbReference>
<dbReference type="Proteomes" id="UP000299102">
    <property type="component" value="Unassembled WGS sequence"/>
</dbReference>
<organism evidence="2 3">
    <name type="scientific">Eumeta variegata</name>
    <name type="common">Bagworm moth</name>
    <name type="synonym">Eumeta japonica</name>
    <dbReference type="NCBI Taxonomy" id="151549"/>
    <lineage>
        <taxon>Eukaryota</taxon>
        <taxon>Metazoa</taxon>
        <taxon>Ecdysozoa</taxon>
        <taxon>Arthropoda</taxon>
        <taxon>Hexapoda</taxon>
        <taxon>Insecta</taxon>
        <taxon>Pterygota</taxon>
        <taxon>Neoptera</taxon>
        <taxon>Endopterygota</taxon>
        <taxon>Lepidoptera</taxon>
        <taxon>Glossata</taxon>
        <taxon>Ditrysia</taxon>
        <taxon>Tineoidea</taxon>
        <taxon>Psychidae</taxon>
        <taxon>Oiketicinae</taxon>
        <taxon>Eumeta</taxon>
    </lineage>
</organism>
<dbReference type="AlphaFoldDB" id="A0A4C1WIP0"/>
<sequence>MRLLSGLQIFIGQLLPPSEMRPMRRGSLRGELDPRTRDQGPSHADYAKGIRQSRYRNPGQWTYVEENQTLIEESGTATVIKAGKCKIDIVSVYCEGDMPIGPCFVHVQYVCSKLGTTKIILWVMPTRGASSGAANAMMRAVLISAISSMQRGCNVKQGQYAHVRDSSCSNKAGYSKKLNTWIPNELTERNRINRVLICDFTSQRNETEPFIKKMTTDEKWITYDKNVQKRSWSKSKRAAQIIAKSGLTHNKLGCDMRILGLQEHSSLLGFIVGKNHHLGSLLPIADEIQVKNREKTVGFNQKKACDFSP</sequence>
<keyword evidence="3" id="KW-1185">Reference proteome</keyword>
<comment type="caution">
    <text evidence="2">The sequence shown here is derived from an EMBL/GenBank/DDBJ whole genome shotgun (WGS) entry which is preliminary data.</text>
</comment>
<accession>A0A4C1WIP0</accession>
<keyword evidence="2" id="KW-0489">Methyltransferase</keyword>
<feature type="compositionally biased region" description="Basic and acidic residues" evidence="1">
    <location>
        <begin position="28"/>
        <end position="48"/>
    </location>
</feature>
<evidence type="ECO:0000256" key="1">
    <source>
        <dbReference type="SAM" id="MobiDB-lite"/>
    </source>
</evidence>
<proteinExistence type="predicted"/>
<dbReference type="Gene3D" id="3.30.420.10">
    <property type="entry name" value="Ribonuclease H-like superfamily/Ribonuclease H"/>
    <property type="match status" value="1"/>
</dbReference>
<protein>
    <submittedName>
        <fullName evidence="2">Histone-lysine N-methyltransferase SETMAR</fullName>
    </submittedName>
</protein>
<evidence type="ECO:0000313" key="3">
    <source>
        <dbReference type="Proteomes" id="UP000299102"/>
    </source>
</evidence>
<dbReference type="OrthoDB" id="411871at2759"/>
<evidence type="ECO:0000313" key="2">
    <source>
        <dbReference type="EMBL" id="GBP51326.1"/>
    </source>
</evidence>
<reference evidence="2 3" key="1">
    <citation type="journal article" date="2019" name="Commun. Biol.">
        <title>The bagworm genome reveals a unique fibroin gene that provides high tensile strength.</title>
        <authorList>
            <person name="Kono N."/>
            <person name="Nakamura H."/>
            <person name="Ohtoshi R."/>
            <person name="Tomita M."/>
            <person name="Numata K."/>
            <person name="Arakawa K."/>
        </authorList>
    </citation>
    <scope>NUCLEOTIDE SEQUENCE [LARGE SCALE GENOMIC DNA]</scope>
</reference>
<dbReference type="GO" id="GO:0003676">
    <property type="term" value="F:nucleic acid binding"/>
    <property type="evidence" value="ECO:0007669"/>
    <property type="project" value="InterPro"/>
</dbReference>